<gene>
    <name evidence="4" type="ORF">MGAL_10B020382</name>
</gene>
<dbReference type="GO" id="GO:0046872">
    <property type="term" value="F:metal ion binding"/>
    <property type="evidence" value="ECO:0007669"/>
    <property type="project" value="UniProtKB-KW"/>
</dbReference>
<comment type="caution">
    <text evidence="4">The sequence shown here is derived from an EMBL/GenBank/DDBJ whole genome shotgun (WGS) entry which is preliminary data.</text>
</comment>
<dbReference type="Proteomes" id="UP000596742">
    <property type="component" value="Unassembled WGS sequence"/>
</dbReference>
<dbReference type="OrthoDB" id="7331812at2759"/>
<evidence type="ECO:0000313" key="4">
    <source>
        <dbReference type="EMBL" id="VDI46991.1"/>
    </source>
</evidence>
<keyword evidence="5" id="KW-1185">Reference proteome</keyword>
<name>A0A8B6F9Z8_MYTGA</name>
<evidence type="ECO:0000256" key="1">
    <source>
        <dbReference type="ARBA" id="ARBA00001968"/>
    </source>
</evidence>
<dbReference type="Pfam" id="PF13359">
    <property type="entry name" value="DDE_Tnp_4"/>
    <property type="match status" value="1"/>
</dbReference>
<sequence>MPESYKKDFPSTLAIIDGTEIKIQKPSSLHAQSQSYSNNKSTNTLKDLVAVDPRGSLLFTSCLFSGAISDKDIFEQLGLKKMLQNLVQHMVISTNGRQRF</sequence>
<evidence type="ECO:0000259" key="3">
    <source>
        <dbReference type="Pfam" id="PF13359"/>
    </source>
</evidence>
<accession>A0A8B6F9Z8</accession>
<keyword evidence="2" id="KW-0479">Metal-binding</keyword>
<evidence type="ECO:0000256" key="2">
    <source>
        <dbReference type="ARBA" id="ARBA00022723"/>
    </source>
</evidence>
<dbReference type="InterPro" id="IPR027806">
    <property type="entry name" value="HARBI1_dom"/>
</dbReference>
<dbReference type="PANTHER" id="PTHR23080">
    <property type="entry name" value="THAP DOMAIN PROTEIN"/>
    <property type="match status" value="1"/>
</dbReference>
<dbReference type="AlphaFoldDB" id="A0A8B6F9Z8"/>
<dbReference type="PANTHER" id="PTHR23080:SF133">
    <property type="entry name" value="SI:CH211-262I1.5-RELATED"/>
    <property type="match status" value="1"/>
</dbReference>
<feature type="domain" description="DDE Tnp4" evidence="3">
    <location>
        <begin position="16"/>
        <end position="84"/>
    </location>
</feature>
<evidence type="ECO:0000313" key="5">
    <source>
        <dbReference type="Proteomes" id="UP000596742"/>
    </source>
</evidence>
<proteinExistence type="predicted"/>
<organism evidence="4 5">
    <name type="scientific">Mytilus galloprovincialis</name>
    <name type="common">Mediterranean mussel</name>
    <dbReference type="NCBI Taxonomy" id="29158"/>
    <lineage>
        <taxon>Eukaryota</taxon>
        <taxon>Metazoa</taxon>
        <taxon>Spiralia</taxon>
        <taxon>Lophotrochozoa</taxon>
        <taxon>Mollusca</taxon>
        <taxon>Bivalvia</taxon>
        <taxon>Autobranchia</taxon>
        <taxon>Pteriomorphia</taxon>
        <taxon>Mytilida</taxon>
        <taxon>Mytiloidea</taxon>
        <taxon>Mytilidae</taxon>
        <taxon>Mytilinae</taxon>
        <taxon>Mytilus</taxon>
    </lineage>
</organism>
<protein>
    <recommendedName>
        <fullName evidence="3">DDE Tnp4 domain-containing protein</fullName>
    </recommendedName>
</protein>
<comment type="cofactor">
    <cofactor evidence="1">
        <name>a divalent metal cation</name>
        <dbReference type="ChEBI" id="CHEBI:60240"/>
    </cofactor>
</comment>
<dbReference type="EMBL" id="UYJE01006569">
    <property type="protein sequence ID" value="VDI46991.1"/>
    <property type="molecule type" value="Genomic_DNA"/>
</dbReference>
<reference evidence="4" key="1">
    <citation type="submission" date="2018-11" db="EMBL/GenBank/DDBJ databases">
        <authorList>
            <person name="Alioto T."/>
            <person name="Alioto T."/>
        </authorList>
    </citation>
    <scope>NUCLEOTIDE SEQUENCE</scope>
</reference>